<organism evidence="1">
    <name type="scientific">Methylobacterium bullatum</name>
    <dbReference type="NCBI Taxonomy" id="570505"/>
    <lineage>
        <taxon>Bacteria</taxon>
        <taxon>Pseudomonadati</taxon>
        <taxon>Pseudomonadota</taxon>
        <taxon>Alphaproteobacteria</taxon>
        <taxon>Hyphomicrobiales</taxon>
        <taxon>Methylobacteriaceae</taxon>
        <taxon>Methylobacterium</taxon>
    </lineage>
</organism>
<sequence>MTDDTPRARLGADWPPPVHAFVRWSDRRYTAPPVERVRRGP</sequence>
<protein>
    <submittedName>
        <fullName evidence="1">Uncharacterized protein</fullName>
    </submittedName>
</protein>
<accession>A0A679IW51</accession>
<evidence type="ECO:0000313" key="1">
    <source>
        <dbReference type="EMBL" id="CAA2100522.1"/>
    </source>
</evidence>
<gene>
    <name evidence="1" type="ORF">MBUL_00712</name>
</gene>
<reference evidence="1" key="1">
    <citation type="submission" date="2019-12" db="EMBL/GenBank/DDBJ databases">
        <authorList>
            <person name="Cremers G."/>
        </authorList>
    </citation>
    <scope>NUCLEOTIDE SEQUENCE</scope>
    <source>
        <strain evidence="1">Mbul1</strain>
    </source>
</reference>
<name>A0A679IW51_9HYPH</name>
<dbReference type="EMBL" id="LR743504">
    <property type="protein sequence ID" value="CAA2100522.1"/>
    <property type="molecule type" value="Genomic_DNA"/>
</dbReference>
<proteinExistence type="predicted"/>
<dbReference type="AlphaFoldDB" id="A0A679IW51"/>